<dbReference type="EMBL" id="HF935274">
    <property type="protein sequence ID" value="CCX05871.1"/>
    <property type="molecule type" value="Genomic_DNA"/>
</dbReference>
<accession>U4KX43</accession>
<keyword evidence="2" id="KW-1185">Reference proteome</keyword>
<evidence type="ECO:0000313" key="2">
    <source>
        <dbReference type="Proteomes" id="UP000018144"/>
    </source>
</evidence>
<sequence>MSRLYDTCSSSAGLQQTFGKLRDGFSHLAFLSSASPVSAKSAYGVAQVARVINTSPFSEGRTLCDVGWSCHRVPASTLDTS</sequence>
<reference evidence="1 2" key="1">
    <citation type="journal article" date="2013" name="PLoS Genet.">
        <title>The genome and development-dependent transcriptomes of Pyronema confluens: a window into fungal evolution.</title>
        <authorList>
            <person name="Traeger S."/>
            <person name="Altegoer F."/>
            <person name="Freitag M."/>
            <person name="Gabaldon T."/>
            <person name="Kempken F."/>
            <person name="Kumar A."/>
            <person name="Marcet-Houben M."/>
            <person name="Poggeler S."/>
            <person name="Stajich J.E."/>
            <person name="Nowrousian M."/>
        </authorList>
    </citation>
    <scope>NUCLEOTIDE SEQUENCE [LARGE SCALE GENOMIC DNA]</scope>
    <source>
        <strain evidence="2">CBS 100304</strain>
        <tissue evidence="1">Vegetative mycelium</tissue>
    </source>
</reference>
<organism evidence="1 2">
    <name type="scientific">Pyronema omphalodes (strain CBS 100304)</name>
    <name type="common">Pyronema confluens</name>
    <dbReference type="NCBI Taxonomy" id="1076935"/>
    <lineage>
        <taxon>Eukaryota</taxon>
        <taxon>Fungi</taxon>
        <taxon>Dikarya</taxon>
        <taxon>Ascomycota</taxon>
        <taxon>Pezizomycotina</taxon>
        <taxon>Pezizomycetes</taxon>
        <taxon>Pezizales</taxon>
        <taxon>Pyronemataceae</taxon>
        <taxon>Pyronema</taxon>
    </lineage>
</organism>
<dbReference type="AlphaFoldDB" id="U4KX43"/>
<gene>
    <name evidence="1" type="ORF">PCON_05458</name>
</gene>
<evidence type="ECO:0000313" key="1">
    <source>
        <dbReference type="EMBL" id="CCX05871.1"/>
    </source>
</evidence>
<protein>
    <submittedName>
        <fullName evidence="1">Uncharacterized protein</fullName>
    </submittedName>
</protein>
<name>U4KX43_PYROM</name>
<dbReference type="Proteomes" id="UP000018144">
    <property type="component" value="Unassembled WGS sequence"/>
</dbReference>
<proteinExistence type="predicted"/>